<dbReference type="GO" id="GO:0006508">
    <property type="term" value="P:proteolysis"/>
    <property type="evidence" value="ECO:0007669"/>
    <property type="project" value="InterPro"/>
</dbReference>
<evidence type="ECO:0000313" key="3">
    <source>
        <dbReference type="EMBL" id="SCM65973.1"/>
    </source>
</evidence>
<name>A0A1M4MUY4_9RHOB</name>
<proteinExistence type="inferred from homology"/>
<dbReference type="Gene3D" id="3.50.80.20">
    <property type="entry name" value="D-Ala-D-Ala carboxypeptidase C, peptidase S13"/>
    <property type="match status" value="1"/>
</dbReference>
<evidence type="ECO:0008006" key="5">
    <source>
        <dbReference type="Google" id="ProtNLM"/>
    </source>
</evidence>
<dbReference type="EMBL" id="FMJB01000011">
    <property type="protein sequence ID" value="SCM65973.1"/>
    <property type="molecule type" value="Genomic_DNA"/>
</dbReference>
<sequence length="533" mass="56220">MAALGRFTFSSVSAKLAGKCHFQLVAAKPCVFSVRMVQTISRRFFVGALGATALQAGTANAAGLVQSLRPQMRPAGGTKVAMPAADSLLAESGVSGQVIYAVADAKTGRILEARDVAGGLPPASVAKSVTAIYALETLGAGYRFHTRVIAVGAVSGGVIQGDLVLAGGGDPTLDTDGLADLAKQLKAAGIREVTGRFLVYGGALPFELQIDDDQPDHAGYNPTVSGLNLNYNRVHFEWRRGNSGYALTMDARSNAYRPDVSMAKISVVQRDLPVFGYTDLGGADAWTVASGALGNGGARWLPVRKPELYAGEVFQTFARSQGIKLPAPKIARSAPSGSVLAQLSSAPLRDVVKDCLKYSTNITAEVVGLTASLKRNGQVRSLRASARLMSAWAEARLGMKGCKFVDHSGLGDASRVTASSLAQAYAGPVQQGLLPDLMKPVAIPDRNGKPIPTHLLKVHAKTGTLNFASGLGGYITTVSGRDLTFAIFAADLPRRNSLTEYQKENPPGGRAWNRRARALQKSLIRRWGVVYDS</sequence>
<evidence type="ECO:0000313" key="4">
    <source>
        <dbReference type="Proteomes" id="UP000184085"/>
    </source>
</evidence>
<dbReference type="GO" id="GO:0004185">
    <property type="term" value="F:serine-type carboxypeptidase activity"/>
    <property type="evidence" value="ECO:0007669"/>
    <property type="project" value="InterPro"/>
</dbReference>
<dbReference type="InterPro" id="IPR012338">
    <property type="entry name" value="Beta-lactam/transpept-like"/>
</dbReference>
<dbReference type="Proteomes" id="UP000184085">
    <property type="component" value="Unassembled WGS sequence"/>
</dbReference>
<dbReference type="InterPro" id="IPR000667">
    <property type="entry name" value="Peptidase_S13"/>
</dbReference>
<evidence type="ECO:0000256" key="2">
    <source>
        <dbReference type="ARBA" id="ARBA00022801"/>
    </source>
</evidence>
<dbReference type="AlphaFoldDB" id="A0A1M4MUY4"/>
<keyword evidence="2" id="KW-0378">Hydrolase</keyword>
<comment type="similarity">
    <text evidence="1">Belongs to the peptidase S13 family.</text>
</comment>
<dbReference type="Gene3D" id="3.40.710.10">
    <property type="entry name" value="DD-peptidase/beta-lactamase superfamily"/>
    <property type="match status" value="1"/>
</dbReference>
<reference evidence="4" key="1">
    <citation type="submission" date="2016-09" db="EMBL/GenBank/DDBJ databases">
        <authorList>
            <person name="Wibberg D."/>
        </authorList>
    </citation>
    <scope>NUCLEOTIDE SEQUENCE [LARGE SCALE GENOMIC DNA]</scope>
</reference>
<dbReference type="GO" id="GO:0000270">
    <property type="term" value="P:peptidoglycan metabolic process"/>
    <property type="evidence" value="ECO:0007669"/>
    <property type="project" value="TreeGrafter"/>
</dbReference>
<dbReference type="PANTHER" id="PTHR30023">
    <property type="entry name" value="D-ALANYL-D-ALANINE CARBOXYPEPTIDASE"/>
    <property type="match status" value="1"/>
</dbReference>
<dbReference type="PANTHER" id="PTHR30023:SF0">
    <property type="entry name" value="PENICILLIN-SENSITIVE CARBOXYPEPTIDASE A"/>
    <property type="match status" value="1"/>
</dbReference>
<dbReference type="Pfam" id="PF02113">
    <property type="entry name" value="Peptidase_S13"/>
    <property type="match status" value="1"/>
</dbReference>
<gene>
    <name evidence="3" type="ORF">KARMA_0144</name>
</gene>
<accession>A0A1M4MUY4</accession>
<keyword evidence="4" id="KW-1185">Reference proteome</keyword>
<protein>
    <recommendedName>
        <fullName evidence="5">Serine-type D-Ala-D-Ala carboxypeptidase</fullName>
    </recommendedName>
</protein>
<dbReference type="PRINTS" id="PR00922">
    <property type="entry name" value="DADACBPTASE3"/>
</dbReference>
<evidence type="ECO:0000256" key="1">
    <source>
        <dbReference type="ARBA" id="ARBA00006096"/>
    </source>
</evidence>
<organism evidence="3 4">
    <name type="scientific">Donghicola eburneus</name>
    <dbReference type="NCBI Taxonomy" id="393278"/>
    <lineage>
        <taxon>Bacteria</taxon>
        <taxon>Pseudomonadati</taxon>
        <taxon>Pseudomonadota</taxon>
        <taxon>Alphaproteobacteria</taxon>
        <taxon>Rhodobacterales</taxon>
        <taxon>Roseobacteraceae</taxon>
        <taxon>Donghicola</taxon>
    </lineage>
</organism>
<dbReference type="SUPFAM" id="SSF56601">
    <property type="entry name" value="beta-lactamase/transpeptidase-like"/>
    <property type="match status" value="1"/>
</dbReference>
<dbReference type="NCBIfam" id="TIGR00666">
    <property type="entry name" value="PBP4"/>
    <property type="match status" value="1"/>
</dbReference>